<evidence type="ECO:0000313" key="6">
    <source>
        <dbReference type="Proteomes" id="UP000322000"/>
    </source>
</evidence>
<dbReference type="OrthoDB" id="448399at2759"/>
<evidence type="ECO:0000313" key="7">
    <source>
        <dbReference type="RefSeq" id="XP_026736922.1"/>
    </source>
</evidence>
<accession>A0A7E5W8X2</accession>
<dbReference type="GO" id="GO:0000398">
    <property type="term" value="P:mRNA splicing, via spliceosome"/>
    <property type="evidence" value="ECO:0007669"/>
    <property type="project" value="TreeGrafter"/>
</dbReference>
<dbReference type="GO" id="GO:0030626">
    <property type="term" value="F:U12 snRNA binding"/>
    <property type="evidence" value="ECO:0007669"/>
    <property type="project" value="TreeGrafter"/>
</dbReference>
<protein>
    <submittedName>
        <fullName evidence="7">RNA-binding protein 41-like</fullName>
    </submittedName>
</protein>
<dbReference type="SUPFAM" id="SSF54928">
    <property type="entry name" value="RNA-binding domain, RBD"/>
    <property type="match status" value="1"/>
</dbReference>
<dbReference type="PANTHER" id="PTHR16105">
    <property type="entry name" value="RNA-BINDING REGION-CONTAINING PROTEIN 3"/>
    <property type="match status" value="1"/>
</dbReference>
<keyword evidence="3" id="KW-0175">Coiled coil</keyword>
<dbReference type="Gene3D" id="3.30.70.330">
    <property type="match status" value="1"/>
</dbReference>
<sequence>MSKDFEKTTEVLPFTKYGLSSMEEFRKAEEEVHHLEWLKKAGLTSDEVKLYQENEAGLLDQRKKIESGVLKNKLEEIYNKINNMHNEGKSDFNNQEPKQSTSTMNPENLIERLQQKPINFYPEGHPMNELKELESNLLGNLKTEMIPLTKRRKILRRLERKKERLLAQAQQNSIASISAFPSTSRMDRPGSLWDVRETPHRNIPHTITSRDQEAHCSTEGQQAMYSIRDNKIVRITDPVPNNPEEPLAEQPAEIPEVAEIPELDTEAQLLEGTKMCLDDIRKIDRFKDYEPGIPSKVLYLKNIAPTVSQEQLSLLFNQFVLANGGPVDLRLMTGRMRGQAFVAFQNDELAIQALEEINGTILGGRPVIAEFGRNTNRIQDDHR</sequence>
<dbReference type="GeneID" id="113500357"/>
<dbReference type="Proteomes" id="UP000322000">
    <property type="component" value="Chromosome 13"/>
</dbReference>
<proteinExistence type="predicted"/>
<dbReference type="InParanoid" id="A0A7E5W8X2"/>
<feature type="domain" description="RRM" evidence="5">
    <location>
        <begin position="296"/>
        <end position="374"/>
    </location>
</feature>
<dbReference type="InterPro" id="IPR012677">
    <property type="entry name" value="Nucleotide-bd_a/b_plait_sf"/>
</dbReference>
<evidence type="ECO:0000256" key="4">
    <source>
        <dbReference type="SAM" id="MobiDB-lite"/>
    </source>
</evidence>
<dbReference type="GO" id="GO:0005689">
    <property type="term" value="C:U12-type spliceosomal complex"/>
    <property type="evidence" value="ECO:0007669"/>
    <property type="project" value="TreeGrafter"/>
</dbReference>
<dbReference type="KEGG" id="tnl:113500357"/>
<keyword evidence="1 2" id="KW-0694">RNA-binding</keyword>
<dbReference type="PANTHER" id="PTHR16105:SF2">
    <property type="entry name" value="RNA-BINDING PROTEIN 41"/>
    <property type="match status" value="1"/>
</dbReference>
<evidence type="ECO:0000259" key="5">
    <source>
        <dbReference type="PROSITE" id="PS50102"/>
    </source>
</evidence>
<dbReference type="Pfam" id="PF00076">
    <property type="entry name" value="RRM_1"/>
    <property type="match status" value="1"/>
</dbReference>
<dbReference type="SMART" id="SM00360">
    <property type="entry name" value="RRM"/>
    <property type="match status" value="1"/>
</dbReference>
<dbReference type="PROSITE" id="PS50102">
    <property type="entry name" value="RRM"/>
    <property type="match status" value="1"/>
</dbReference>
<keyword evidence="6" id="KW-1185">Reference proteome</keyword>
<evidence type="ECO:0000256" key="1">
    <source>
        <dbReference type="ARBA" id="ARBA00022884"/>
    </source>
</evidence>
<dbReference type="InterPro" id="IPR035979">
    <property type="entry name" value="RBD_domain_sf"/>
</dbReference>
<dbReference type="InterPro" id="IPR045164">
    <property type="entry name" value="RBM41/RNPC3"/>
</dbReference>
<feature type="region of interest" description="Disordered" evidence="4">
    <location>
        <begin position="85"/>
        <end position="104"/>
    </location>
</feature>
<evidence type="ECO:0000256" key="2">
    <source>
        <dbReference type="PROSITE-ProRule" id="PRU00176"/>
    </source>
</evidence>
<organism evidence="6 7">
    <name type="scientific">Trichoplusia ni</name>
    <name type="common">Cabbage looper</name>
    <dbReference type="NCBI Taxonomy" id="7111"/>
    <lineage>
        <taxon>Eukaryota</taxon>
        <taxon>Metazoa</taxon>
        <taxon>Ecdysozoa</taxon>
        <taxon>Arthropoda</taxon>
        <taxon>Hexapoda</taxon>
        <taxon>Insecta</taxon>
        <taxon>Pterygota</taxon>
        <taxon>Neoptera</taxon>
        <taxon>Endopterygota</taxon>
        <taxon>Lepidoptera</taxon>
        <taxon>Glossata</taxon>
        <taxon>Ditrysia</taxon>
        <taxon>Noctuoidea</taxon>
        <taxon>Noctuidae</taxon>
        <taxon>Plusiinae</taxon>
        <taxon>Trichoplusia</taxon>
    </lineage>
</organism>
<name>A0A7E5W8X2_TRINI</name>
<evidence type="ECO:0000256" key="3">
    <source>
        <dbReference type="SAM" id="Coils"/>
    </source>
</evidence>
<reference evidence="7" key="1">
    <citation type="submission" date="2025-08" db="UniProtKB">
        <authorList>
            <consortium name="RefSeq"/>
        </authorList>
    </citation>
    <scope>IDENTIFICATION</scope>
</reference>
<dbReference type="InterPro" id="IPR000504">
    <property type="entry name" value="RRM_dom"/>
</dbReference>
<feature type="coiled-coil region" evidence="3">
    <location>
        <begin position="148"/>
        <end position="175"/>
    </location>
</feature>
<dbReference type="AlphaFoldDB" id="A0A7E5W8X2"/>
<dbReference type="RefSeq" id="XP_026736922.1">
    <property type="nucleotide sequence ID" value="XM_026881121.1"/>
</dbReference>
<dbReference type="GO" id="GO:0097157">
    <property type="term" value="F:pre-mRNA intronic binding"/>
    <property type="evidence" value="ECO:0007669"/>
    <property type="project" value="TreeGrafter"/>
</dbReference>
<gene>
    <name evidence="7" type="primary">LOC113500357</name>
</gene>